<keyword evidence="2" id="KW-1185">Reference proteome</keyword>
<accession>A0AA88CYI0</accession>
<evidence type="ECO:0000313" key="2">
    <source>
        <dbReference type="Proteomes" id="UP001187192"/>
    </source>
</evidence>
<dbReference type="AlphaFoldDB" id="A0AA88CYI0"/>
<evidence type="ECO:0000313" key="1">
    <source>
        <dbReference type="EMBL" id="GMN35501.1"/>
    </source>
</evidence>
<gene>
    <name evidence="1" type="ORF">TIFTF001_048460</name>
</gene>
<protein>
    <submittedName>
        <fullName evidence="1">Uncharacterized protein</fullName>
    </submittedName>
</protein>
<name>A0AA88CYI0_FICCA</name>
<sequence>MVGWPSPAPAGAAPVRVECGPGGLLPVLGTFPEVGCTEHNLAQYAVHPGETVRSGRVSVFSENGIWSAAVRLQHPIRVDGHLLLRHRGSRK</sequence>
<organism evidence="1 2">
    <name type="scientific">Ficus carica</name>
    <name type="common">Common fig</name>
    <dbReference type="NCBI Taxonomy" id="3494"/>
    <lineage>
        <taxon>Eukaryota</taxon>
        <taxon>Viridiplantae</taxon>
        <taxon>Streptophyta</taxon>
        <taxon>Embryophyta</taxon>
        <taxon>Tracheophyta</taxon>
        <taxon>Spermatophyta</taxon>
        <taxon>Magnoliopsida</taxon>
        <taxon>eudicotyledons</taxon>
        <taxon>Gunneridae</taxon>
        <taxon>Pentapetalae</taxon>
        <taxon>rosids</taxon>
        <taxon>fabids</taxon>
        <taxon>Rosales</taxon>
        <taxon>Moraceae</taxon>
        <taxon>Ficeae</taxon>
        <taxon>Ficus</taxon>
    </lineage>
</organism>
<reference evidence="1" key="1">
    <citation type="submission" date="2023-07" db="EMBL/GenBank/DDBJ databases">
        <title>draft genome sequence of fig (Ficus carica).</title>
        <authorList>
            <person name="Takahashi T."/>
            <person name="Nishimura K."/>
        </authorList>
    </citation>
    <scope>NUCLEOTIDE SEQUENCE</scope>
</reference>
<proteinExistence type="predicted"/>
<comment type="caution">
    <text evidence="1">The sequence shown here is derived from an EMBL/GenBank/DDBJ whole genome shotgun (WGS) entry which is preliminary data.</text>
</comment>
<dbReference type="EMBL" id="BTGU01006196">
    <property type="protein sequence ID" value="GMN35501.1"/>
    <property type="molecule type" value="Genomic_DNA"/>
</dbReference>
<feature type="non-terminal residue" evidence="1">
    <location>
        <position position="1"/>
    </location>
</feature>
<dbReference type="Proteomes" id="UP001187192">
    <property type="component" value="Unassembled WGS sequence"/>
</dbReference>